<comment type="caution">
    <text evidence="2">The sequence shown here is derived from an EMBL/GenBank/DDBJ whole genome shotgun (WGS) entry which is preliminary data.</text>
</comment>
<evidence type="ECO:0000256" key="1">
    <source>
        <dbReference type="SAM" id="SignalP"/>
    </source>
</evidence>
<evidence type="ECO:0000313" key="3">
    <source>
        <dbReference type="Proteomes" id="UP000298663"/>
    </source>
</evidence>
<organism evidence="2 3">
    <name type="scientific">Steinernema carpocapsae</name>
    <name type="common">Entomopathogenic nematode</name>
    <dbReference type="NCBI Taxonomy" id="34508"/>
    <lineage>
        <taxon>Eukaryota</taxon>
        <taxon>Metazoa</taxon>
        <taxon>Ecdysozoa</taxon>
        <taxon>Nematoda</taxon>
        <taxon>Chromadorea</taxon>
        <taxon>Rhabditida</taxon>
        <taxon>Tylenchina</taxon>
        <taxon>Panagrolaimomorpha</taxon>
        <taxon>Strongyloidoidea</taxon>
        <taxon>Steinernematidae</taxon>
        <taxon>Steinernema</taxon>
    </lineage>
</organism>
<feature type="chain" id="PRO_5020754974" evidence="1">
    <location>
        <begin position="22"/>
        <end position="72"/>
    </location>
</feature>
<proteinExistence type="predicted"/>
<reference evidence="2 3" key="2">
    <citation type="journal article" date="2019" name="G3 (Bethesda)">
        <title>Hybrid Assembly of the Genome of the Entomopathogenic Nematode Steinernema carpocapsae Identifies the X-Chromosome.</title>
        <authorList>
            <person name="Serra L."/>
            <person name="Macchietto M."/>
            <person name="Macias-Munoz A."/>
            <person name="McGill C.J."/>
            <person name="Rodriguez I.M."/>
            <person name="Rodriguez B."/>
            <person name="Murad R."/>
            <person name="Mortazavi A."/>
        </authorList>
    </citation>
    <scope>NUCLEOTIDE SEQUENCE [LARGE SCALE GENOMIC DNA]</scope>
    <source>
        <strain evidence="2 3">ALL</strain>
    </source>
</reference>
<dbReference type="EMBL" id="AZBU02000010">
    <property type="protein sequence ID" value="TKR63356.1"/>
    <property type="molecule type" value="Genomic_DNA"/>
</dbReference>
<protein>
    <submittedName>
        <fullName evidence="2">Uncharacterized protein</fullName>
    </submittedName>
</protein>
<reference evidence="2 3" key="1">
    <citation type="journal article" date="2015" name="Genome Biol.">
        <title>Comparative genomics of Steinernema reveals deeply conserved gene regulatory networks.</title>
        <authorList>
            <person name="Dillman A.R."/>
            <person name="Macchietto M."/>
            <person name="Porter C.F."/>
            <person name="Rogers A."/>
            <person name="Williams B."/>
            <person name="Antoshechkin I."/>
            <person name="Lee M.M."/>
            <person name="Goodwin Z."/>
            <person name="Lu X."/>
            <person name="Lewis E.E."/>
            <person name="Goodrich-Blair H."/>
            <person name="Stock S.P."/>
            <person name="Adams B.J."/>
            <person name="Sternberg P.W."/>
            <person name="Mortazavi A."/>
        </authorList>
    </citation>
    <scope>NUCLEOTIDE SEQUENCE [LARGE SCALE GENOMIC DNA]</scope>
    <source>
        <strain evidence="2 3">ALL</strain>
    </source>
</reference>
<feature type="signal peptide" evidence="1">
    <location>
        <begin position="1"/>
        <end position="21"/>
    </location>
</feature>
<sequence>MRSIFLALFVLAVLVFLQTSAQIFLREERRVAPAPEEDIFAQVQKLSRGARLRRDWSDPMAQYTGNSFWTSP</sequence>
<evidence type="ECO:0000313" key="2">
    <source>
        <dbReference type="EMBL" id="TKR63356.1"/>
    </source>
</evidence>
<gene>
    <name evidence="2" type="ORF">L596_027196</name>
</gene>
<dbReference type="AlphaFoldDB" id="A0A4U5M3L8"/>
<name>A0A4U5M3L8_STECR</name>
<accession>A0A4U5M3L8</accession>
<keyword evidence="3" id="KW-1185">Reference proteome</keyword>
<dbReference type="Proteomes" id="UP000298663">
    <property type="component" value="Unassembled WGS sequence"/>
</dbReference>
<keyword evidence="1" id="KW-0732">Signal</keyword>